<evidence type="ECO:0000256" key="1">
    <source>
        <dbReference type="SAM" id="SignalP"/>
    </source>
</evidence>
<keyword evidence="3" id="KW-1185">Reference proteome</keyword>
<gene>
    <name evidence="2" type="ORF">RZS28_12785</name>
</gene>
<accession>A0ABZ0HQ55</accession>
<reference evidence="2 3" key="1">
    <citation type="submission" date="2023-10" db="EMBL/GenBank/DDBJ databases">
        <title>Novel methanotroph of the genus Methylocapsa from a subarctic wetland.</title>
        <authorList>
            <person name="Belova S.E."/>
            <person name="Oshkin I.Y."/>
            <person name="Miroshnikov K."/>
            <person name="Dedysh S.N."/>
        </authorList>
    </citation>
    <scope>NUCLEOTIDE SEQUENCE [LARGE SCALE GENOMIC DNA]</scope>
    <source>
        <strain evidence="2 3">RX1</strain>
    </source>
</reference>
<feature type="signal peptide" evidence="1">
    <location>
        <begin position="1"/>
        <end position="19"/>
    </location>
</feature>
<dbReference type="RefSeq" id="WP_407338126.1">
    <property type="nucleotide sequence ID" value="NZ_CP136862.1"/>
</dbReference>
<sequence length="170" mass="17381">MSFHLMQPQSALLKPAVLAAGLSLLASQGVAQRAEGPFFGLSGYWSGGGTIALTNGSTERIRCRATYAVNATGRALNQSLRCASDSYRLEISSNVIYEGGAISGTWSEASHNVSGNVSGRASNTEIHAGVAGGGFTASLSVRTHGNRQTVAITPHGGTDVASVSITLSKG</sequence>
<organism evidence="2 3">
    <name type="scientific">Methylocapsa polymorpha</name>
    <dbReference type="NCBI Taxonomy" id="3080828"/>
    <lineage>
        <taxon>Bacteria</taxon>
        <taxon>Pseudomonadati</taxon>
        <taxon>Pseudomonadota</taxon>
        <taxon>Alphaproteobacteria</taxon>
        <taxon>Hyphomicrobiales</taxon>
        <taxon>Beijerinckiaceae</taxon>
        <taxon>Methylocapsa</taxon>
    </lineage>
</organism>
<proteinExistence type="predicted"/>
<protein>
    <submittedName>
        <fullName evidence="2">Uncharacterized protein</fullName>
    </submittedName>
</protein>
<evidence type="ECO:0000313" key="2">
    <source>
        <dbReference type="EMBL" id="WOJ88688.1"/>
    </source>
</evidence>
<dbReference type="Proteomes" id="UP001626536">
    <property type="component" value="Chromosome"/>
</dbReference>
<dbReference type="EMBL" id="CP136862">
    <property type="protein sequence ID" value="WOJ88688.1"/>
    <property type="molecule type" value="Genomic_DNA"/>
</dbReference>
<evidence type="ECO:0000313" key="3">
    <source>
        <dbReference type="Proteomes" id="UP001626536"/>
    </source>
</evidence>
<keyword evidence="1" id="KW-0732">Signal</keyword>
<feature type="chain" id="PRO_5047274452" evidence="1">
    <location>
        <begin position="20"/>
        <end position="170"/>
    </location>
</feature>
<name>A0ABZ0HQ55_9HYPH</name>